<dbReference type="InterPro" id="IPR041657">
    <property type="entry name" value="HTH_17"/>
</dbReference>
<evidence type="ECO:0000313" key="2">
    <source>
        <dbReference type="EMBL" id="SNR39261.1"/>
    </source>
</evidence>
<dbReference type="GO" id="GO:0003677">
    <property type="term" value="F:DNA binding"/>
    <property type="evidence" value="ECO:0007669"/>
    <property type="project" value="InterPro"/>
</dbReference>
<proteinExistence type="predicted"/>
<dbReference type="EMBL" id="FZNT01000002">
    <property type="protein sequence ID" value="SNR39261.1"/>
    <property type="molecule type" value="Genomic_DNA"/>
</dbReference>
<dbReference type="NCBIfam" id="TIGR01764">
    <property type="entry name" value="excise"/>
    <property type="match status" value="1"/>
</dbReference>
<dbReference type="Pfam" id="PF12728">
    <property type="entry name" value="HTH_17"/>
    <property type="match status" value="1"/>
</dbReference>
<keyword evidence="3" id="KW-1185">Reference proteome</keyword>
<dbReference type="RefSeq" id="WP_089380432.1">
    <property type="nucleotide sequence ID" value="NZ_FZNT01000002.1"/>
</dbReference>
<dbReference type="OrthoDB" id="597977at2"/>
<gene>
    <name evidence="2" type="ORF">SAMN06265371_102240</name>
</gene>
<evidence type="ECO:0000313" key="3">
    <source>
        <dbReference type="Proteomes" id="UP000198384"/>
    </source>
</evidence>
<protein>
    <submittedName>
        <fullName evidence="2">DNA binding domain-containing protein, excisionase family</fullName>
    </submittedName>
</protein>
<accession>A0A238VYL4</accession>
<dbReference type="InterPro" id="IPR038148">
    <property type="entry name" value="Tn1545/Tn916_Xis"/>
</dbReference>
<organism evidence="2 3">
    <name type="scientific">Lutibacter agarilyticus</name>
    <dbReference type="NCBI Taxonomy" id="1109740"/>
    <lineage>
        <taxon>Bacteria</taxon>
        <taxon>Pseudomonadati</taxon>
        <taxon>Bacteroidota</taxon>
        <taxon>Flavobacteriia</taxon>
        <taxon>Flavobacteriales</taxon>
        <taxon>Flavobacteriaceae</taxon>
        <taxon>Lutibacter</taxon>
    </lineage>
</organism>
<evidence type="ECO:0000259" key="1">
    <source>
        <dbReference type="Pfam" id="PF12728"/>
    </source>
</evidence>
<reference evidence="2 3" key="1">
    <citation type="submission" date="2017-06" db="EMBL/GenBank/DDBJ databases">
        <authorList>
            <person name="Kim H.J."/>
            <person name="Triplett B.A."/>
        </authorList>
    </citation>
    <scope>NUCLEOTIDE SEQUENCE [LARGE SCALE GENOMIC DNA]</scope>
    <source>
        <strain evidence="2 3">DSM 29150</strain>
    </source>
</reference>
<dbReference type="Proteomes" id="UP000198384">
    <property type="component" value="Unassembled WGS sequence"/>
</dbReference>
<dbReference type="AlphaFoldDB" id="A0A238VYL4"/>
<dbReference type="Gene3D" id="3.90.105.50">
    <property type="match status" value="1"/>
</dbReference>
<name>A0A238VYL4_9FLAO</name>
<dbReference type="InterPro" id="IPR010093">
    <property type="entry name" value="SinI_DNA-bd"/>
</dbReference>
<sequence length="93" mass="11131">MDQIILNKLEEINNNLFLQKAVLSFDEACKYCSISKSKMYKHTSSSNIAFYKPEGKLIFFKREELDQWLLRNRQSSMDELQREATKYSLTKRR</sequence>
<feature type="domain" description="Helix-turn-helix" evidence="1">
    <location>
        <begin position="22"/>
        <end position="73"/>
    </location>
</feature>